<name>A0ABS7JVG9_9SPHN</name>
<dbReference type="RefSeq" id="WP_221602714.1">
    <property type="nucleotide sequence ID" value="NZ_JAIGNU010000001.1"/>
</dbReference>
<evidence type="ECO:0000256" key="1">
    <source>
        <dbReference type="SAM" id="MobiDB-lite"/>
    </source>
</evidence>
<feature type="transmembrane region" description="Helical" evidence="2">
    <location>
        <begin position="12"/>
        <end position="34"/>
    </location>
</feature>
<proteinExistence type="predicted"/>
<feature type="compositionally biased region" description="Low complexity" evidence="1">
    <location>
        <begin position="82"/>
        <end position="94"/>
    </location>
</feature>
<protein>
    <submittedName>
        <fullName evidence="3">Energy transducer TonB</fullName>
    </submittedName>
</protein>
<keyword evidence="2" id="KW-0472">Membrane</keyword>
<evidence type="ECO:0000313" key="3">
    <source>
        <dbReference type="EMBL" id="MBX7501645.1"/>
    </source>
</evidence>
<evidence type="ECO:0000256" key="2">
    <source>
        <dbReference type="SAM" id="Phobius"/>
    </source>
</evidence>
<feature type="compositionally biased region" description="Basic and acidic residues" evidence="1">
    <location>
        <begin position="111"/>
        <end position="121"/>
    </location>
</feature>
<dbReference type="EMBL" id="JAIGNU010000001">
    <property type="protein sequence ID" value="MBX7501645.1"/>
    <property type="molecule type" value="Genomic_DNA"/>
</dbReference>
<dbReference type="Gene3D" id="3.30.1150.10">
    <property type="match status" value="1"/>
</dbReference>
<feature type="compositionally biased region" description="Polar residues" evidence="1">
    <location>
        <begin position="124"/>
        <end position="135"/>
    </location>
</feature>
<accession>A0ABS7JVG9</accession>
<organism evidence="3 4">
    <name type="scientific">Qipengyuania mesophila</name>
    <dbReference type="NCBI Taxonomy" id="2867246"/>
    <lineage>
        <taxon>Bacteria</taxon>
        <taxon>Pseudomonadati</taxon>
        <taxon>Pseudomonadota</taxon>
        <taxon>Alphaproteobacteria</taxon>
        <taxon>Sphingomonadales</taxon>
        <taxon>Erythrobacteraceae</taxon>
        <taxon>Qipengyuania</taxon>
    </lineage>
</organism>
<reference evidence="3 4" key="1">
    <citation type="submission" date="2021-08" db="EMBL/GenBank/DDBJ databases">
        <title>Comparative Genomics Analysis of the Genus Qipengyuania Reveals Extensive Genetic Diversity and Metabolic Versatility, Including the Description of Fifteen Novel Species.</title>
        <authorList>
            <person name="Liu Y."/>
        </authorList>
    </citation>
    <scope>NUCLEOTIDE SEQUENCE [LARGE SCALE GENOMIC DNA]</scope>
    <source>
        <strain evidence="3 4">YG27</strain>
    </source>
</reference>
<sequence>MERTGIRHEERTGLVVAVVLHLALVALLVVQGLFPAPVIEPPQRMTVSLAEDVGMAATAPDPVAESRASTAPTMEPNPAPAPAQDQPVQPQVERPVPPRVQSPVPPPKAAPDPRPRRRPDPPRTQAQPKSSQRSGGSRLGDNFLEGAGSSTSTSETRVPASQIGNAAKASIIQAVARQIKPHWEPPNGPEVEKIVSYVRFRLNPDGSLSGRPEVVRQTGVNDTNRAQAGRHGEQAVRAVQLAAPFDLPEEYYEAWKVVTANLDWRLAQ</sequence>
<keyword evidence="4" id="KW-1185">Reference proteome</keyword>
<gene>
    <name evidence="3" type="ORF">K3181_09340</name>
</gene>
<evidence type="ECO:0000313" key="4">
    <source>
        <dbReference type="Proteomes" id="UP000782554"/>
    </source>
</evidence>
<keyword evidence="2" id="KW-1133">Transmembrane helix</keyword>
<comment type="caution">
    <text evidence="3">The sequence shown here is derived from an EMBL/GenBank/DDBJ whole genome shotgun (WGS) entry which is preliminary data.</text>
</comment>
<feature type="region of interest" description="Disordered" evidence="1">
    <location>
        <begin position="58"/>
        <end position="160"/>
    </location>
</feature>
<keyword evidence="2" id="KW-0812">Transmembrane</keyword>
<dbReference type="Proteomes" id="UP000782554">
    <property type="component" value="Unassembled WGS sequence"/>
</dbReference>
<feature type="compositionally biased region" description="Pro residues" evidence="1">
    <location>
        <begin position="95"/>
        <end position="110"/>
    </location>
</feature>